<feature type="compositionally biased region" description="Basic and acidic residues" evidence="1">
    <location>
        <begin position="25"/>
        <end position="44"/>
    </location>
</feature>
<evidence type="ECO:0000313" key="2">
    <source>
        <dbReference type="EMBL" id="KAJ1206449.1"/>
    </source>
</evidence>
<protein>
    <submittedName>
        <fullName evidence="2">Uncharacterized protein</fullName>
    </submittedName>
</protein>
<feature type="compositionally biased region" description="Acidic residues" evidence="1">
    <location>
        <begin position="12"/>
        <end position="24"/>
    </location>
</feature>
<accession>A0AAV7VXP1</accession>
<proteinExistence type="predicted"/>
<gene>
    <name evidence="2" type="ORF">NDU88_001854</name>
</gene>
<feature type="compositionally biased region" description="Polar residues" evidence="1">
    <location>
        <begin position="105"/>
        <end position="114"/>
    </location>
</feature>
<name>A0AAV7VXP1_PLEWA</name>
<dbReference type="Proteomes" id="UP001066276">
    <property type="component" value="Chromosome 1_2"/>
</dbReference>
<feature type="compositionally biased region" description="Basic and acidic residues" evidence="1">
    <location>
        <begin position="56"/>
        <end position="68"/>
    </location>
</feature>
<dbReference type="EMBL" id="JANPWB010000002">
    <property type="protein sequence ID" value="KAJ1206449.1"/>
    <property type="molecule type" value="Genomic_DNA"/>
</dbReference>
<organism evidence="2 3">
    <name type="scientific">Pleurodeles waltl</name>
    <name type="common">Iberian ribbed newt</name>
    <dbReference type="NCBI Taxonomy" id="8319"/>
    <lineage>
        <taxon>Eukaryota</taxon>
        <taxon>Metazoa</taxon>
        <taxon>Chordata</taxon>
        <taxon>Craniata</taxon>
        <taxon>Vertebrata</taxon>
        <taxon>Euteleostomi</taxon>
        <taxon>Amphibia</taxon>
        <taxon>Batrachia</taxon>
        <taxon>Caudata</taxon>
        <taxon>Salamandroidea</taxon>
        <taxon>Salamandridae</taxon>
        <taxon>Pleurodelinae</taxon>
        <taxon>Pleurodeles</taxon>
    </lineage>
</organism>
<evidence type="ECO:0000313" key="3">
    <source>
        <dbReference type="Proteomes" id="UP001066276"/>
    </source>
</evidence>
<evidence type="ECO:0000256" key="1">
    <source>
        <dbReference type="SAM" id="MobiDB-lite"/>
    </source>
</evidence>
<feature type="region of interest" description="Disordered" evidence="1">
    <location>
        <begin position="1"/>
        <end position="114"/>
    </location>
</feature>
<feature type="compositionally biased region" description="Basic and acidic residues" evidence="1">
    <location>
        <begin position="93"/>
        <end position="103"/>
    </location>
</feature>
<comment type="caution">
    <text evidence="2">The sequence shown here is derived from an EMBL/GenBank/DDBJ whole genome shotgun (WGS) entry which is preliminary data.</text>
</comment>
<reference evidence="2" key="1">
    <citation type="journal article" date="2022" name="bioRxiv">
        <title>Sequencing and chromosome-scale assembly of the giantPleurodeles waltlgenome.</title>
        <authorList>
            <person name="Brown T."/>
            <person name="Elewa A."/>
            <person name="Iarovenko S."/>
            <person name="Subramanian E."/>
            <person name="Araus A.J."/>
            <person name="Petzold A."/>
            <person name="Susuki M."/>
            <person name="Suzuki K.-i.T."/>
            <person name="Hayashi T."/>
            <person name="Toyoda A."/>
            <person name="Oliveira C."/>
            <person name="Osipova E."/>
            <person name="Leigh N.D."/>
            <person name="Simon A."/>
            <person name="Yun M.H."/>
        </authorList>
    </citation>
    <scope>NUCLEOTIDE SEQUENCE</scope>
    <source>
        <strain evidence="2">20211129_DDA</strain>
        <tissue evidence="2">Liver</tissue>
    </source>
</reference>
<sequence length="114" mass="12568">MNPEIRVPEAVNVDEGEENIEEATEDAKKVEEKTDAGGKGREGRAGNSDIPTERTGPMRKDSSEETSTHRHVPGGAWLNKGIIASQEGNLGETTRETLQERNTLRHQFNNVKNS</sequence>
<keyword evidence="3" id="KW-1185">Reference proteome</keyword>
<dbReference type="AlphaFoldDB" id="A0AAV7VXP1"/>